<evidence type="ECO:0000313" key="1">
    <source>
        <dbReference type="EMBL" id="XPM64341.1"/>
    </source>
</evidence>
<accession>A0ACD5GUN8</accession>
<evidence type="ECO:0000313" key="2">
    <source>
        <dbReference type="Proteomes" id="UP000095472"/>
    </source>
</evidence>
<dbReference type="Proteomes" id="UP000095472">
    <property type="component" value="Chromosome"/>
</dbReference>
<gene>
    <name evidence="1" type="ORF">BH720_036355</name>
</gene>
<sequence>MSIPIASKVVKARRDYNTWVATETLEDYALRFTPKSFRKWSELLVANTAIGGISFLALEAIGGSLAISYGFANSFWAIVIVSIIIFLAGLPICYYASEYNIDMDLLTRGAGFGYLGSTITSLIYASFTFIFFALEAAIILRR</sequence>
<name>A0ACD5GUN8_9CYAN</name>
<reference evidence="1 2" key="1">
    <citation type="journal article" date="2016" name="Genome Announc.">
        <title>Draft Genome Sequence of the Thermotolerant Cyanobacterium Desertifilum sp. IPPAS B-1220.</title>
        <authorList>
            <person name="Mironov K.S."/>
            <person name="Sinetova M.A."/>
            <person name="Bolatkhan K."/>
            <person name="Zayadan B.K."/>
            <person name="Ustinova V.V."/>
            <person name="Kupriyanova E.V."/>
            <person name="Skrypnik A.N."/>
            <person name="Gogoleva N.E."/>
            <person name="Gogolev Y.V."/>
            <person name="Los D.A."/>
        </authorList>
    </citation>
    <scope>NUCLEOTIDE SEQUENCE [LARGE SCALE GENOMIC DNA]</scope>
    <source>
        <strain evidence="1 2">IPPAS B-1220</strain>
    </source>
</reference>
<keyword evidence="2" id="KW-1185">Reference proteome</keyword>
<proteinExistence type="predicted"/>
<organism evidence="1 2">
    <name type="scientific">Desertifilum tharense IPPAS B-1220</name>
    <dbReference type="NCBI Taxonomy" id="1781255"/>
    <lineage>
        <taxon>Bacteria</taxon>
        <taxon>Bacillati</taxon>
        <taxon>Cyanobacteriota</taxon>
        <taxon>Cyanophyceae</taxon>
        <taxon>Desertifilales</taxon>
        <taxon>Desertifilaceae</taxon>
        <taxon>Desertifilum</taxon>
    </lineage>
</organism>
<dbReference type="EMBL" id="CP182909">
    <property type="protein sequence ID" value="XPM64341.1"/>
    <property type="molecule type" value="Genomic_DNA"/>
</dbReference>
<protein>
    <submittedName>
        <fullName evidence="1">Uncharacterized protein</fullName>
    </submittedName>
</protein>